<dbReference type="Pfam" id="PF00512">
    <property type="entry name" value="HisKA"/>
    <property type="match status" value="1"/>
</dbReference>
<dbReference type="CDD" id="cd00082">
    <property type="entry name" value="HisKA"/>
    <property type="match status" value="1"/>
</dbReference>
<dbReference type="GO" id="GO:0000155">
    <property type="term" value="F:phosphorelay sensor kinase activity"/>
    <property type="evidence" value="ECO:0007669"/>
    <property type="project" value="InterPro"/>
</dbReference>
<dbReference type="KEGG" id="emx:FKV68_08960"/>
<dbReference type="InterPro" id="IPR005467">
    <property type="entry name" value="His_kinase_dom"/>
</dbReference>
<dbReference type="InterPro" id="IPR036097">
    <property type="entry name" value="HisK_dim/P_sf"/>
</dbReference>
<dbReference type="SMART" id="SM00387">
    <property type="entry name" value="HATPase_c"/>
    <property type="match status" value="1"/>
</dbReference>
<protein>
    <recommendedName>
        <fullName evidence="2">histidine kinase</fullName>
        <ecNumber evidence="2">2.7.13.3</ecNumber>
    </recommendedName>
</protein>
<keyword evidence="3" id="KW-0597">Phosphoprotein</keyword>
<dbReference type="Gene3D" id="1.10.287.130">
    <property type="match status" value="1"/>
</dbReference>
<dbReference type="RefSeq" id="WP_180941120.1">
    <property type="nucleotide sequence ID" value="NZ_CP041238.1"/>
</dbReference>
<dbReference type="EMBL" id="CP041238">
    <property type="protein sequence ID" value="QLL61569.1"/>
    <property type="molecule type" value="Genomic_DNA"/>
</dbReference>
<dbReference type="SUPFAM" id="SSF47384">
    <property type="entry name" value="Homodimeric domain of signal transducing histidine kinase"/>
    <property type="match status" value="1"/>
</dbReference>
<evidence type="ECO:0000256" key="2">
    <source>
        <dbReference type="ARBA" id="ARBA00012438"/>
    </source>
</evidence>
<proteinExistence type="predicted"/>
<dbReference type="InterPro" id="IPR003594">
    <property type="entry name" value="HATPase_dom"/>
</dbReference>
<dbReference type="SMART" id="SM00388">
    <property type="entry name" value="HisKA"/>
    <property type="match status" value="1"/>
</dbReference>
<dbReference type="PROSITE" id="PS50109">
    <property type="entry name" value="HIS_KIN"/>
    <property type="match status" value="1"/>
</dbReference>
<dbReference type="InterPro" id="IPR004358">
    <property type="entry name" value="Sig_transdc_His_kin-like_C"/>
</dbReference>
<organism evidence="4 5">
    <name type="scientific">Sinorhizobium mexicanum</name>
    <dbReference type="NCBI Taxonomy" id="375549"/>
    <lineage>
        <taxon>Bacteria</taxon>
        <taxon>Pseudomonadati</taxon>
        <taxon>Pseudomonadota</taxon>
        <taxon>Alphaproteobacteria</taxon>
        <taxon>Hyphomicrobiales</taxon>
        <taxon>Rhizobiaceae</taxon>
        <taxon>Sinorhizobium/Ensifer group</taxon>
        <taxon>Sinorhizobium</taxon>
    </lineage>
</organism>
<keyword evidence="5" id="KW-1185">Reference proteome</keyword>
<dbReference type="InterPro" id="IPR036890">
    <property type="entry name" value="HATPase_C_sf"/>
</dbReference>
<dbReference type="Gene3D" id="3.30.565.10">
    <property type="entry name" value="Histidine kinase-like ATPase, C-terminal domain"/>
    <property type="match status" value="1"/>
</dbReference>
<sequence>MKDGLSGQDVAQELRTAMFALPLTGAVFYIDAFTTIESAIAVLYVVALLLAAPVLSRVATIAAASICGVLAFLAFAIGHSDGLDFASSLRLVVSLAALSITCALILRNDAAHNQLIQANSALSESESRYRSIFEESRVALWERDYSLVREFLLSLKAAGVHDFRTHASANPHVMAEAVSRIRTIAANDAARELIGLPPGQQIPATLQSLLPTNMESMAEILDCIFRGGNRFEGKCTIVAYDGSEREVLLSLRFPDDPAAFRRVAVAMFDITHREKTHRALRDAQAELTNAARAATMGAMSASLAHELNQPLGALVVNAQTLVRWLDKNPPDLVAVRGSAERMIRDSQRASDIILNTRNFIKQKRRKFEEVSITDLVEETRALMDHELQRDSVQLTLEVEESLPTVYAVRIELQQVLINLISNGIHAVSGVPESDRLIQLSLGRKGSEALSLKVRDFGPGMSDDIKEKLFAPFFTTKPNGMGIGLSISRATMEGMGGSLTGMNATNGALFEMTIPLRATQ</sequence>
<evidence type="ECO:0000256" key="3">
    <source>
        <dbReference type="ARBA" id="ARBA00022553"/>
    </source>
</evidence>
<name>A0A859QQ37_9HYPH</name>
<gene>
    <name evidence="4" type="ORF">FKV68_08960</name>
</gene>
<dbReference type="PANTHER" id="PTHR43065">
    <property type="entry name" value="SENSOR HISTIDINE KINASE"/>
    <property type="match status" value="1"/>
</dbReference>
<reference evidence="4 5" key="1">
    <citation type="submission" date="2019-06" db="EMBL/GenBank/DDBJ databases">
        <title>Complete genome sequence of Ensifer mexicanus ITTG R7 isolated from nodules of Acacia angustissima (Mill.) Kuntze.</title>
        <authorList>
            <person name="Rincon-Rosales R."/>
            <person name="Rogel M.A."/>
            <person name="Guerrero G."/>
            <person name="Rincon-Molina C.I."/>
            <person name="Lopez-Lopez A."/>
            <person name="Martinez-Romero E."/>
        </authorList>
    </citation>
    <scope>NUCLEOTIDE SEQUENCE [LARGE SCALE GENOMIC DNA]</scope>
    <source>
        <strain evidence="4 5">ITTG R7</strain>
    </source>
</reference>
<dbReference type="InterPro" id="IPR003661">
    <property type="entry name" value="HisK_dim/P_dom"/>
</dbReference>
<dbReference type="AlphaFoldDB" id="A0A859QQ37"/>
<evidence type="ECO:0000256" key="1">
    <source>
        <dbReference type="ARBA" id="ARBA00000085"/>
    </source>
</evidence>
<dbReference type="Gene3D" id="3.30.450.20">
    <property type="entry name" value="PAS domain"/>
    <property type="match status" value="1"/>
</dbReference>
<dbReference type="SUPFAM" id="SSF55785">
    <property type="entry name" value="PYP-like sensor domain (PAS domain)"/>
    <property type="match status" value="1"/>
</dbReference>
<dbReference type="PANTHER" id="PTHR43065:SF42">
    <property type="entry name" value="TWO-COMPONENT SENSOR PPRA"/>
    <property type="match status" value="1"/>
</dbReference>
<dbReference type="Proteomes" id="UP000510721">
    <property type="component" value="Chromosome"/>
</dbReference>
<evidence type="ECO:0000313" key="5">
    <source>
        <dbReference type="Proteomes" id="UP000510721"/>
    </source>
</evidence>
<accession>A0A859QQ37</accession>
<dbReference type="InterPro" id="IPR035965">
    <property type="entry name" value="PAS-like_dom_sf"/>
</dbReference>
<dbReference type="EC" id="2.7.13.3" evidence="2"/>
<evidence type="ECO:0000313" key="4">
    <source>
        <dbReference type="EMBL" id="QLL61569.1"/>
    </source>
</evidence>
<dbReference type="SUPFAM" id="SSF55874">
    <property type="entry name" value="ATPase domain of HSP90 chaperone/DNA topoisomerase II/histidine kinase"/>
    <property type="match status" value="1"/>
</dbReference>
<dbReference type="Pfam" id="PF02518">
    <property type="entry name" value="HATPase_c"/>
    <property type="match status" value="1"/>
</dbReference>
<comment type="catalytic activity">
    <reaction evidence="1">
        <text>ATP + protein L-histidine = ADP + protein N-phospho-L-histidine.</text>
        <dbReference type="EC" id="2.7.13.3"/>
    </reaction>
</comment>
<dbReference type="PRINTS" id="PR00344">
    <property type="entry name" value="BCTRLSENSOR"/>
</dbReference>